<dbReference type="InterPro" id="IPR000095">
    <property type="entry name" value="CRIB_dom"/>
</dbReference>
<dbReference type="InterPro" id="IPR036936">
    <property type="entry name" value="CRIB_dom_sf"/>
</dbReference>
<dbReference type="CDD" id="cd01205">
    <property type="entry name" value="EVH1_WASP-like"/>
    <property type="match status" value="1"/>
</dbReference>
<dbReference type="PROSITE" id="PS50108">
    <property type="entry name" value="CRIB"/>
    <property type="match status" value="1"/>
</dbReference>
<dbReference type="EMBL" id="REGN01002341">
    <property type="protein sequence ID" value="RNA28785.1"/>
    <property type="molecule type" value="Genomic_DNA"/>
</dbReference>
<dbReference type="STRING" id="10195.A0A3M7RZK9"/>
<evidence type="ECO:0000259" key="3">
    <source>
        <dbReference type="PROSITE" id="PS50229"/>
    </source>
</evidence>
<dbReference type="Pfam" id="PF00568">
    <property type="entry name" value="WH1"/>
    <property type="match status" value="1"/>
</dbReference>
<feature type="compositionally biased region" description="Basic and acidic residues" evidence="1">
    <location>
        <begin position="253"/>
        <end position="267"/>
    </location>
</feature>
<evidence type="ECO:0000313" key="5">
    <source>
        <dbReference type="Proteomes" id="UP000276133"/>
    </source>
</evidence>
<dbReference type="InterPro" id="IPR000697">
    <property type="entry name" value="WH1/EVH1_dom"/>
</dbReference>
<keyword evidence="5" id="KW-1185">Reference proteome</keyword>
<evidence type="ECO:0000259" key="2">
    <source>
        <dbReference type="PROSITE" id="PS50108"/>
    </source>
</evidence>
<dbReference type="AlphaFoldDB" id="A0A3M7RZK9"/>
<dbReference type="Proteomes" id="UP000276133">
    <property type="component" value="Unassembled WGS sequence"/>
</dbReference>
<dbReference type="SUPFAM" id="SSF50729">
    <property type="entry name" value="PH domain-like"/>
    <property type="match status" value="1"/>
</dbReference>
<dbReference type="Gene3D" id="3.90.810.10">
    <property type="entry name" value="CRIB domain"/>
    <property type="match status" value="1"/>
</dbReference>
<feature type="region of interest" description="Disordered" evidence="1">
    <location>
        <begin position="251"/>
        <end position="273"/>
    </location>
</feature>
<reference evidence="4 5" key="1">
    <citation type="journal article" date="2018" name="Sci. Rep.">
        <title>Genomic signatures of local adaptation to the degree of environmental predictability in rotifers.</title>
        <authorList>
            <person name="Franch-Gras L."/>
            <person name="Hahn C."/>
            <person name="Garcia-Roger E.M."/>
            <person name="Carmona M.J."/>
            <person name="Serra M."/>
            <person name="Gomez A."/>
        </authorList>
    </citation>
    <scope>NUCLEOTIDE SEQUENCE [LARGE SCALE GENOMIC DNA]</scope>
    <source>
        <strain evidence="4">HYR1</strain>
    </source>
</reference>
<dbReference type="InterPro" id="IPR011993">
    <property type="entry name" value="PH-like_dom_sf"/>
</dbReference>
<dbReference type="OrthoDB" id="8963340at2759"/>
<organism evidence="4 5">
    <name type="scientific">Brachionus plicatilis</name>
    <name type="common">Marine rotifer</name>
    <name type="synonym">Brachionus muelleri</name>
    <dbReference type="NCBI Taxonomy" id="10195"/>
    <lineage>
        <taxon>Eukaryota</taxon>
        <taxon>Metazoa</taxon>
        <taxon>Spiralia</taxon>
        <taxon>Gnathifera</taxon>
        <taxon>Rotifera</taxon>
        <taxon>Eurotatoria</taxon>
        <taxon>Monogononta</taxon>
        <taxon>Pseudotrocha</taxon>
        <taxon>Ploima</taxon>
        <taxon>Brachionidae</taxon>
        <taxon>Brachionus</taxon>
    </lineage>
</organism>
<feature type="domain" description="CRIB" evidence="2">
    <location>
        <begin position="177"/>
        <end position="190"/>
    </location>
</feature>
<dbReference type="Gene3D" id="2.30.29.30">
    <property type="entry name" value="Pleckstrin-homology domain (PH domain)/Phosphotyrosine-binding domain (PTB)"/>
    <property type="match status" value="1"/>
</dbReference>
<proteinExistence type="predicted"/>
<dbReference type="SMART" id="SM00461">
    <property type="entry name" value="WH1"/>
    <property type="match status" value="1"/>
</dbReference>
<gene>
    <name evidence="4" type="ORF">BpHYR1_007325</name>
</gene>
<dbReference type="PROSITE" id="PS50229">
    <property type="entry name" value="WH1"/>
    <property type="match status" value="1"/>
</dbReference>
<sequence>MIAEPVYSPIKHDKSKYLKDFEIDKIINFIDASNGIVIASAIIQLYLTKIPENTVWYKKTTGILCLIKDYSIKSFYFRLINLKPQLLWEEELYTNFSFNKITKNFCCFPGRYCNVGFNFAFEDELYKLQRAIDQASNSLERFDPNNNTSHRLTINLNYVKRDSNKKADKKIIDKNLIGNPTHFVHVNHIGISQDNSFNILLNDKNEHVKMIIDVLNQLHIKPNKDAVEYADNYIKSNGGYGKYFNGYQSLKENMPRGESKSKSDIPKKKPKVQVSRDLLKNELKKQNNKVIINISTTPNTLKPPSRPAPKPPIGKNEQCRHSIPGCATVVDFLSPISNSAKYESDGSNFATPEFITDENGKNFQTRKTSSAISQAENRNELLKSIENFKGGLKHVTPSKNLQTSKREENDPMSQLIKALNAMRPYLNVSSDESDTENSFSF</sequence>
<dbReference type="InterPro" id="IPR033927">
    <property type="entry name" value="WASPfam_EVH1"/>
</dbReference>
<feature type="domain" description="WH1" evidence="3">
    <location>
        <begin position="30"/>
        <end position="139"/>
    </location>
</feature>
<comment type="caution">
    <text evidence="4">The sequence shown here is derived from an EMBL/GenBank/DDBJ whole genome shotgun (WGS) entry which is preliminary data.</text>
</comment>
<protein>
    <submittedName>
        <fullName evidence="4">Neural Wiskott-Aldrich syndrome</fullName>
    </submittedName>
</protein>
<evidence type="ECO:0000313" key="4">
    <source>
        <dbReference type="EMBL" id="RNA28785.1"/>
    </source>
</evidence>
<accession>A0A3M7RZK9</accession>
<evidence type="ECO:0000256" key="1">
    <source>
        <dbReference type="SAM" id="MobiDB-lite"/>
    </source>
</evidence>
<feature type="region of interest" description="Disordered" evidence="1">
    <location>
        <begin position="296"/>
        <end position="316"/>
    </location>
</feature>
<name>A0A3M7RZK9_BRAPC</name>